<evidence type="ECO:0000256" key="13">
    <source>
        <dbReference type="PIRSR" id="PIRSR613273-3"/>
    </source>
</evidence>
<dbReference type="PANTHER" id="PTHR24049:SF22">
    <property type="entry name" value="DROSOPHILA CRUMBS HOMOLOG"/>
    <property type="match status" value="1"/>
</dbReference>
<dbReference type="InterPro" id="IPR006150">
    <property type="entry name" value="Cys_repeat_1"/>
</dbReference>
<evidence type="ECO:0000256" key="7">
    <source>
        <dbReference type="ARBA" id="ARBA00022737"/>
    </source>
</evidence>
<feature type="binding site" evidence="12 15">
    <location>
        <position position="315"/>
    </location>
    <ligand>
        <name>Zn(2+)</name>
        <dbReference type="ChEBI" id="CHEBI:29105"/>
        <note>catalytic</note>
    </ligand>
</feature>
<feature type="disulfide bond" evidence="14">
    <location>
        <begin position="1449"/>
        <end position="1458"/>
    </location>
</feature>
<feature type="binding site" evidence="12">
    <location>
        <position position="374"/>
    </location>
    <ligand>
        <name>Ca(2+)</name>
        <dbReference type="ChEBI" id="CHEBI:29108"/>
        <label>2</label>
    </ligand>
</feature>
<keyword evidence="5" id="KW-0165">Cleavage on pair of basic residues</keyword>
<feature type="disulfide bond" evidence="14">
    <location>
        <begin position="1938"/>
        <end position="1947"/>
    </location>
</feature>
<dbReference type="PROSITE" id="PS50026">
    <property type="entry name" value="EGF_3"/>
    <property type="match status" value="18"/>
</dbReference>
<keyword evidence="10" id="KW-0325">Glycoprotein</keyword>
<dbReference type="GO" id="GO:0005886">
    <property type="term" value="C:plasma membrane"/>
    <property type="evidence" value="ECO:0007669"/>
    <property type="project" value="TreeGrafter"/>
</dbReference>
<dbReference type="InterPro" id="IPR000742">
    <property type="entry name" value="EGF"/>
</dbReference>
<dbReference type="GO" id="GO:0030198">
    <property type="term" value="P:extracellular matrix organization"/>
    <property type="evidence" value="ECO:0007669"/>
    <property type="project" value="InterPro"/>
</dbReference>
<evidence type="ECO:0000256" key="11">
    <source>
        <dbReference type="PIRSR" id="PIRSR613273-1"/>
    </source>
</evidence>
<dbReference type="SUPFAM" id="SSF57196">
    <property type="entry name" value="EGF/Laminin"/>
    <property type="match status" value="16"/>
</dbReference>
<feature type="disulfide bond" evidence="14">
    <location>
        <begin position="972"/>
        <end position="981"/>
    </location>
</feature>
<feature type="binding site" evidence="12">
    <location>
        <position position="374"/>
    </location>
    <ligand>
        <name>Ca(2+)</name>
        <dbReference type="ChEBI" id="CHEBI:29108"/>
        <label>1</label>
    </ligand>
</feature>
<dbReference type="InterPro" id="IPR036383">
    <property type="entry name" value="TSP1_rpt_sf"/>
</dbReference>
<feature type="disulfide bond" evidence="14">
    <location>
        <begin position="1897"/>
        <end position="1906"/>
    </location>
</feature>
<keyword evidence="4 14" id="KW-0245">EGF-like domain</keyword>
<dbReference type="GO" id="GO:0004222">
    <property type="term" value="F:metalloendopeptidase activity"/>
    <property type="evidence" value="ECO:0007669"/>
    <property type="project" value="InterPro"/>
</dbReference>
<evidence type="ECO:0000256" key="2">
    <source>
        <dbReference type="ARBA" id="ARBA00022525"/>
    </source>
</evidence>
<comment type="cofactor">
    <cofactor evidence="12">
        <name>Zn(2+)</name>
        <dbReference type="ChEBI" id="CHEBI:29105"/>
    </cofactor>
    <text evidence="12">Binds 1 zinc ion per subunit.</text>
</comment>
<accession>A0AAU9XF71</accession>
<feature type="disulfide bond" evidence="14">
    <location>
        <begin position="1043"/>
        <end position="1052"/>
    </location>
</feature>
<feature type="domain" description="EGF-like" evidence="17">
    <location>
        <begin position="1461"/>
        <end position="1500"/>
    </location>
</feature>
<evidence type="ECO:0000256" key="12">
    <source>
        <dbReference type="PIRSR" id="PIRSR613273-2"/>
    </source>
</evidence>
<feature type="region of interest" description="Disordered" evidence="16">
    <location>
        <begin position="17"/>
        <end position="40"/>
    </location>
</feature>
<feature type="disulfide bond" evidence="14">
    <location>
        <begin position="1084"/>
        <end position="1093"/>
    </location>
</feature>
<dbReference type="Pfam" id="PF01421">
    <property type="entry name" value="Reprolysin"/>
    <property type="match status" value="1"/>
</dbReference>
<dbReference type="PROSITE" id="PS50092">
    <property type="entry name" value="TSP1"/>
    <property type="match status" value="4"/>
</dbReference>
<dbReference type="Gene3D" id="2.20.100.10">
    <property type="entry name" value="Thrombospondin type-1 (TSP1) repeat"/>
    <property type="match status" value="4"/>
</dbReference>
<feature type="disulfide bond" evidence="13">
    <location>
        <begin position="405"/>
        <end position="427"/>
    </location>
</feature>
<dbReference type="GO" id="GO:0032991">
    <property type="term" value="C:protein-containing complex"/>
    <property type="evidence" value="ECO:0007669"/>
    <property type="project" value="TreeGrafter"/>
</dbReference>
<dbReference type="Pfam" id="PF00090">
    <property type="entry name" value="TSP_1"/>
    <property type="match status" value="2"/>
</dbReference>
<feature type="disulfide bond" evidence="14">
    <location>
        <begin position="2303"/>
        <end position="2312"/>
    </location>
</feature>
<dbReference type="CDD" id="cd00054">
    <property type="entry name" value="EGF_CA"/>
    <property type="match status" value="9"/>
</dbReference>
<dbReference type="FunFam" id="2.20.100.10:FF:000001">
    <property type="entry name" value="semaphorin-5A isoform X1"/>
    <property type="match status" value="1"/>
</dbReference>
<dbReference type="Gene3D" id="3.40.390.10">
    <property type="entry name" value="Collagenase (Catalytic Domain)"/>
    <property type="match status" value="1"/>
</dbReference>
<feature type="disulfide bond" evidence="14">
    <location>
        <begin position="1208"/>
        <end position="1217"/>
    </location>
</feature>
<keyword evidence="12 15" id="KW-0479">Metal-binding</keyword>
<dbReference type="SMART" id="SM00209">
    <property type="entry name" value="TSP1"/>
    <property type="match status" value="4"/>
</dbReference>
<feature type="domain" description="EGF-like" evidence="17">
    <location>
        <begin position="2232"/>
        <end position="2272"/>
    </location>
</feature>
<feature type="disulfide bond" evidence="14">
    <location>
        <begin position="2262"/>
        <end position="2271"/>
    </location>
</feature>
<evidence type="ECO:0000256" key="15">
    <source>
        <dbReference type="PROSITE-ProRule" id="PRU00276"/>
    </source>
</evidence>
<feature type="disulfide bond" evidence="14">
    <location>
        <begin position="1855"/>
        <end position="1864"/>
    </location>
</feature>
<feature type="domain" description="EGF-like" evidence="17">
    <location>
        <begin position="1420"/>
        <end position="1459"/>
    </location>
</feature>
<dbReference type="InterPro" id="IPR010294">
    <property type="entry name" value="ADAMTS_spacer1"/>
</dbReference>
<dbReference type="PANTHER" id="PTHR24049">
    <property type="entry name" value="CRUMBS FAMILY MEMBER"/>
    <property type="match status" value="1"/>
</dbReference>
<keyword evidence="7" id="KW-0677">Repeat</keyword>
<feature type="disulfide bond" evidence="13">
    <location>
        <begin position="423"/>
        <end position="453"/>
    </location>
</feature>
<keyword evidence="12 15" id="KW-0862">Zinc</keyword>
<feature type="domain" description="EGF-like" evidence="17">
    <location>
        <begin position="1014"/>
        <end position="1053"/>
    </location>
</feature>
<dbReference type="PROSITE" id="PS00022">
    <property type="entry name" value="EGF_1"/>
    <property type="match status" value="18"/>
</dbReference>
<dbReference type="Pfam" id="PF01562">
    <property type="entry name" value="Pep_M12B_propep"/>
    <property type="match status" value="1"/>
</dbReference>
<dbReference type="Pfam" id="PF05986">
    <property type="entry name" value="ADAMTS_spacer1"/>
    <property type="match status" value="1"/>
</dbReference>
<proteinExistence type="predicted"/>
<dbReference type="InterPro" id="IPR001590">
    <property type="entry name" value="Peptidase_M12B"/>
</dbReference>
<comment type="subcellular location">
    <subcellularLocation>
        <location evidence="1">Secreted</location>
        <location evidence="1">Extracellular space</location>
        <location evidence="1">Extracellular matrix</location>
    </subcellularLocation>
</comment>
<evidence type="ECO:0000256" key="14">
    <source>
        <dbReference type="PROSITE-ProRule" id="PRU00076"/>
    </source>
</evidence>
<dbReference type="SUPFAM" id="SSF82895">
    <property type="entry name" value="TSP-1 type 1 repeat"/>
    <property type="match status" value="4"/>
</dbReference>
<feature type="domain" description="EGF-like" evidence="17">
    <location>
        <begin position="1137"/>
        <end position="1177"/>
    </location>
</feature>
<dbReference type="FunFam" id="2.20.100.10:FF:000005">
    <property type="entry name" value="ADAM metallopeptidase with thrombospondin type 1 motif 9"/>
    <property type="match status" value="2"/>
</dbReference>
<reference evidence="19 20" key="1">
    <citation type="submission" date="2022-05" db="EMBL/GenBank/DDBJ databases">
        <authorList>
            <consortium name="Genoscope - CEA"/>
            <person name="William W."/>
        </authorList>
    </citation>
    <scope>NUCLEOTIDE SEQUENCE [LARGE SCALE GENOMIC DNA]</scope>
</reference>
<feature type="domain" description="EGF-like" evidence="17">
    <location>
        <begin position="1502"/>
        <end position="1542"/>
    </location>
</feature>
<feature type="active site" evidence="11 15">
    <location>
        <position position="316"/>
    </location>
</feature>
<evidence type="ECO:0000256" key="3">
    <source>
        <dbReference type="ARBA" id="ARBA00022530"/>
    </source>
</evidence>
<keyword evidence="20" id="KW-1185">Reference proteome</keyword>
<dbReference type="Gene3D" id="2.60.120.830">
    <property type="match status" value="1"/>
</dbReference>
<keyword evidence="9 13" id="KW-1015">Disulfide bond</keyword>
<dbReference type="InterPro" id="IPR006586">
    <property type="entry name" value="ADAM_Cys-rich"/>
</dbReference>
<dbReference type="GO" id="GO:0005509">
    <property type="term" value="F:calcium ion binding"/>
    <property type="evidence" value="ECO:0007669"/>
    <property type="project" value="InterPro"/>
</dbReference>
<dbReference type="Gene3D" id="2.10.25.10">
    <property type="entry name" value="Laminin"/>
    <property type="match status" value="18"/>
</dbReference>
<dbReference type="InterPro" id="IPR002870">
    <property type="entry name" value="Peptidase_M12B_N"/>
</dbReference>
<evidence type="ECO:0000313" key="20">
    <source>
        <dbReference type="Proteomes" id="UP001159428"/>
    </source>
</evidence>
<feature type="binding site" evidence="12">
    <location>
        <position position="183"/>
    </location>
    <ligand>
        <name>Ca(2+)</name>
        <dbReference type="ChEBI" id="CHEBI:29108"/>
        <label>2</label>
    </ligand>
</feature>
<evidence type="ECO:0000256" key="16">
    <source>
        <dbReference type="SAM" id="MobiDB-lite"/>
    </source>
</evidence>
<feature type="disulfide bond" evidence="13">
    <location>
        <begin position="416"/>
        <end position="434"/>
    </location>
</feature>
<evidence type="ECO:0000256" key="10">
    <source>
        <dbReference type="ARBA" id="ARBA00023180"/>
    </source>
</evidence>
<feature type="domain" description="EGF-like" evidence="17">
    <location>
        <begin position="945"/>
        <end position="982"/>
    </location>
</feature>
<evidence type="ECO:0000256" key="6">
    <source>
        <dbReference type="ARBA" id="ARBA00022729"/>
    </source>
</evidence>
<dbReference type="GO" id="GO:0006508">
    <property type="term" value="P:proteolysis"/>
    <property type="evidence" value="ECO:0007669"/>
    <property type="project" value="InterPro"/>
</dbReference>
<evidence type="ECO:0000259" key="18">
    <source>
        <dbReference type="PROSITE" id="PS50215"/>
    </source>
</evidence>
<evidence type="ECO:0000256" key="5">
    <source>
        <dbReference type="ARBA" id="ARBA00022685"/>
    </source>
</evidence>
<dbReference type="PRINTS" id="PR01857">
    <property type="entry name" value="ADAMTSFAMILY"/>
</dbReference>
<feature type="disulfide bond" evidence="14">
    <location>
        <begin position="1573"/>
        <end position="1582"/>
    </location>
</feature>
<feature type="domain" description="EGF-like" evidence="17">
    <location>
        <begin position="2150"/>
        <end position="2189"/>
    </location>
</feature>
<feature type="domain" description="Peptidase M12B" evidence="18">
    <location>
        <begin position="180"/>
        <end position="376"/>
    </location>
</feature>
<feature type="domain" description="EGF-like" evidence="17">
    <location>
        <begin position="2191"/>
        <end position="2230"/>
    </location>
</feature>
<evidence type="ECO:0000256" key="1">
    <source>
        <dbReference type="ARBA" id="ARBA00004498"/>
    </source>
</evidence>
<feature type="disulfide bond" evidence="14">
    <location>
        <begin position="1532"/>
        <end position="1541"/>
    </location>
</feature>
<feature type="binding site" evidence="12">
    <location>
        <position position="183"/>
    </location>
    <ligand>
        <name>Ca(2+)</name>
        <dbReference type="ChEBI" id="CHEBI:29108"/>
        <label>1</label>
    </ligand>
</feature>
<keyword evidence="2" id="KW-0964">Secreted</keyword>
<feature type="domain" description="EGF-like" evidence="17">
    <location>
        <begin position="1096"/>
        <end position="1135"/>
    </location>
</feature>
<feature type="compositionally biased region" description="Basic and acidic residues" evidence="16">
    <location>
        <begin position="27"/>
        <end position="40"/>
    </location>
</feature>
<organism evidence="19 20">
    <name type="scientific">Pocillopora meandrina</name>
    <dbReference type="NCBI Taxonomy" id="46732"/>
    <lineage>
        <taxon>Eukaryota</taxon>
        <taxon>Metazoa</taxon>
        <taxon>Cnidaria</taxon>
        <taxon>Anthozoa</taxon>
        <taxon>Hexacorallia</taxon>
        <taxon>Scleractinia</taxon>
        <taxon>Astrocoeniina</taxon>
        <taxon>Pocilloporidae</taxon>
        <taxon>Pocillopora</taxon>
    </lineage>
</organism>
<feature type="domain" description="EGF-like" evidence="17">
    <location>
        <begin position="1909"/>
        <end position="1948"/>
    </location>
</feature>
<feature type="disulfide bond" evidence="14">
    <location>
        <begin position="2179"/>
        <end position="2188"/>
    </location>
</feature>
<dbReference type="PROSITE" id="PS01186">
    <property type="entry name" value="EGF_2"/>
    <property type="match status" value="5"/>
</dbReference>
<feature type="domain" description="EGF-like" evidence="17">
    <location>
        <begin position="1785"/>
        <end position="1824"/>
    </location>
</feature>
<feature type="disulfide bond" evidence="14">
    <location>
        <begin position="1490"/>
        <end position="1499"/>
    </location>
</feature>
<dbReference type="InterPro" id="IPR001881">
    <property type="entry name" value="EGF-like_Ca-bd_dom"/>
</dbReference>
<feature type="disulfide bond" evidence="13">
    <location>
        <begin position="494"/>
        <end position="506"/>
    </location>
</feature>
<evidence type="ECO:0000256" key="9">
    <source>
        <dbReference type="ARBA" id="ARBA00023157"/>
    </source>
</evidence>
<dbReference type="EMBL" id="CALNXJ010000042">
    <property type="protein sequence ID" value="CAH3146798.1"/>
    <property type="molecule type" value="Genomic_DNA"/>
</dbReference>
<sequence>MTKRELEIFFGTDDLSQVPEYDISEPFEEKTDDHRQKRSAEDDKKYFKIKAFGEKLPLQLILNQKLMSPDFKVEIKRRDGRTEYQPAPKNTFYLGKVMSEPESMVAVSHSQGMHGLIQRSGESLYIQPLPTHLSKHVEYKEISQPHLIVKRSIRENLVFSKRAKATSPKGILRSIESSNKYLEAALVTDEITAEKYGESKIASILLIIGNIVAGMFQDPSVGKVKVTYVIKRVTVLNAAELGLQSLSNNGKVIRLEKWNKDIAYSDKVDVTSYISRLVGSGGKCTAPFKSMCKNEIGTVNVNNDLGLQSAGIIAHETGHNFGLGHDGSENQCKGDTYIMAAVLPNGVNAMTWSTCSADEMQTFLRSSESSCLDDVPTEVLPTPSPDVADLSALLPGEIMDGDTQCKSHYGEAYRRCSQLRKNCTLYCTSDGYSCISRRVPAADGTSCGSRDWCIKGECVDNGRAHVDGGWSNWSTYTQCTRSCGGGVQHRTRTCNNPTPKYGGKNCDGSTIGQWRTCNFRPCANETISYREMQCKVYNQDFVPYYLGNDLCGLYCRIGSRVSRHGKVKDGTRATKDEFVFDVCIKGTREPVGCDHLMYSRKKFDRCGKCGGKADSCKDEMGSFTEKIQHVNESAVIKKLPPGTVYAYFRKKISKSHNVLGIQDVYGNYLINVPHTYSKTIKYAGATITYKHDGMQYRDSLEIRGPTTETLKVVFLRVREETAGVDYMLKRPLLLGESVENLSYQWVPISHWSTCSVTCGGGTQTRDVFCFLAQDSSVVSDEACGSLAKPASTQKCNTQACEANIVFSMIFIYRWYVEEWTPCSKTCGSGIQTRKVICQQEVSSKTVVVKNSKCPAITKPVLSSKKRSCNEIDCPAEWVVDSAWSKCSTTCKPGKMTRQVVCQKIDQSGATSTVSDLECAYRPNKPVTQLACHVNIPCPAEGNSNGKGICDEVNPCKNGGICTGNSVNHPCLCQAGFTGSYCEVKRDPCESNPCVNQEICSTDVNSPLGYTCQEPSYPCDSSPCYNDGVCVNDKVDSSKYHCQCPPWITGTNCEVLSSACDSSPCVNDGYCSSDPAKPSEYKCACSEWFKGKNCEVQIFPCDSKPCVNGGSCSNDPSDISKYHCKCPKWFVGDKCQDKQTICDAANPCRNGGTCKSSLDNPAEYSCECGDWFLGKDCEVRLFPCDNKPCVNGATCSNDDQDVSLYHCHCTDGYSGKNCQVPTFSKIACFNTGSSFLPDILGDFKSQVENNKQQEVISACAELAFDKGYRFFALGYNSLCRSGPNVRDEYHKEGATSDNNCPNGIGVNKRIAVYTFELLPKQISLGCFKDKKSSRLLNIKFGSFSSSYDAQNPYEMVIRCAHLARDMDYEYFAVQSSGDCRTDLDIVENYKTYGEASPDKCQGGVGASQTNYVYRLRPAFTGPNVCDTVPCKNGGTCVVHFNDPDKYYCECGSFFHGDKCENQIFPCDSNPCQNGATCKNDPEDISNYNCQCAKWFTGINCQVAQTICDTDKPCLNGLNCSSNTSSPAQYNCDCGDWFKGKNCEVRLFPCDNKPCVNGATCVNDDHDVSLYHCHCTDGYSGKDCQVPSYSKIACFNTGSSSLPDILGDFKSQVAQNKHQGVISACAELAFDKGYKFFALEYNGVCRSGPNVQDKYHRESATSDNNCPNGIGINKRMAVYTFELLPKQISLGCFKDKKSSRLLNIKFGSFSSSYDAQNPYEMVIRCAHLARDKDYEYFAVQSSGDCRTDLDIVENYKTYGEASPDKCQGGVGASQTNYVYRLRPAFTGPNVCDTVPCKNGGTCVVHFNDPDKYYCECGSFFHGDKCENQIFPCDSNPCQNGATCKNDPKDISKYNCQCANWFTGINCQVAQTICDTDKPCLNGLNCSSNTSSPAQYNCDCGDWFKGKNCEVRLFPCDNKPCLNGATCANDDEDVSFYHCHCTDGYSGKNCQVPIYSKIACFNTGSSSLPDILDDFKSQVAENKHQGVISACAELAFDEGYKFFALGYNGICRSGPNARDEYHKESATSDNNCPNGIGVNKRIAVYTFELLPKQISLGCFNEKKSSRLLNVKFGSFSTSYDAQNPYEMVIRCAHLARDMDYEYFAVQDFGDCRTDVKLVENYESYGESSPDKCQGGVGASQTNYVYRLRPAFTGPNVCDTVPCKNGGTCVVHFSDSSRYYCNCGEWFVGNNCGVQIYPCDSNPCQNGATCGNDPHNISKYKCQCADWFTGSNCQVSQTICDTGKPCLNGRKCLSSTKSPEQYKCDCGDWFKGKNCEVRLFPCDNKPCVNGATCTNDDQDVSLYHCNCTDGYSGKNCQVPAFSKIACFNTGSSYLSDVLGDFKSQVADKKHQVVISTCAELAFDKGYQFFALGYNGLCRSGPNARDEYHKEGATSDNNCVNGIGINKRIAVYTFELLPKQIPLGCFKEKRSSSSRLLSVKFGSFSSSYDEQDPYAMVIRCTHLARDMDYEYFAVQNYGDCRTDSKIVDNYNTYGVATPDKCLGGVGALLTNYVYRLRP</sequence>
<dbReference type="SMART" id="SM00289">
    <property type="entry name" value="WR1"/>
    <property type="match status" value="8"/>
</dbReference>
<evidence type="ECO:0000256" key="4">
    <source>
        <dbReference type="ARBA" id="ARBA00022536"/>
    </source>
</evidence>
<feature type="domain" description="EGF-like" evidence="17">
    <location>
        <begin position="1055"/>
        <end position="1094"/>
    </location>
</feature>
<dbReference type="SMART" id="SM00181">
    <property type="entry name" value="EGF"/>
    <property type="match status" value="18"/>
</dbReference>
<comment type="caution">
    <text evidence="19">The sequence shown here is derived from an EMBL/GenBank/DDBJ whole genome shotgun (WGS) entry which is preliminary data.</text>
</comment>
<dbReference type="SMART" id="SM00179">
    <property type="entry name" value="EGF_CA"/>
    <property type="match status" value="13"/>
</dbReference>
<keyword evidence="6" id="KW-0732">Signal</keyword>
<gene>
    <name evidence="19" type="ORF">PMEA_00023074</name>
</gene>
<keyword evidence="12" id="KW-0106">Calcium</keyword>
<dbReference type="Pfam" id="PF19030">
    <property type="entry name" value="TSP1_ADAMTS"/>
    <property type="match status" value="2"/>
</dbReference>
<feature type="domain" description="EGF-like" evidence="17">
    <location>
        <begin position="2274"/>
        <end position="2313"/>
    </location>
</feature>
<feature type="disulfide bond" evidence="14">
    <location>
        <begin position="1167"/>
        <end position="1176"/>
    </location>
</feature>
<feature type="domain" description="EGF-like" evidence="17">
    <location>
        <begin position="1179"/>
        <end position="1218"/>
    </location>
</feature>
<feature type="disulfide bond" evidence="13">
    <location>
        <begin position="447"/>
        <end position="458"/>
    </location>
</feature>
<evidence type="ECO:0000256" key="8">
    <source>
        <dbReference type="ARBA" id="ARBA00023145"/>
    </source>
</evidence>
<feature type="binding site" evidence="12 15">
    <location>
        <position position="319"/>
    </location>
    <ligand>
        <name>Zn(2+)</name>
        <dbReference type="ChEBI" id="CHEBI:29105"/>
        <note>catalytic</note>
    </ligand>
</feature>
<name>A0AAU9XF71_9CNID</name>
<dbReference type="Pfam" id="PF00008">
    <property type="entry name" value="EGF"/>
    <property type="match status" value="3"/>
</dbReference>
<dbReference type="SUPFAM" id="SSF55486">
    <property type="entry name" value="Metalloproteases ('zincins'), catalytic domain"/>
    <property type="match status" value="1"/>
</dbReference>
<dbReference type="InterPro" id="IPR000884">
    <property type="entry name" value="TSP1_rpt"/>
</dbReference>
<feature type="disulfide bond" evidence="14">
    <location>
        <begin position="1814"/>
        <end position="1823"/>
    </location>
</feature>
<feature type="domain" description="EGF-like" evidence="17">
    <location>
        <begin position="1826"/>
        <end position="1865"/>
    </location>
</feature>
<feature type="domain" description="EGF-like" evidence="17">
    <location>
        <begin position="1544"/>
        <end position="1583"/>
    </location>
</feature>
<feature type="disulfide bond" evidence="13">
    <location>
        <begin position="479"/>
        <end position="517"/>
    </location>
</feature>
<feature type="non-terminal residue" evidence="19">
    <location>
        <position position="2513"/>
    </location>
</feature>
<dbReference type="Gene3D" id="3.40.1620.60">
    <property type="match status" value="1"/>
</dbReference>
<feature type="disulfide bond" evidence="13">
    <location>
        <begin position="332"/>
        <end position="355"/>
    </location>
</feature>
<dbReference type="Proteomes" id="UP001159428">
    <property type="component" value="Unassembled WGS sequence"/>
</dbReference>
<feature type="disulfide bond" evidence="13">
    <location>
        <begin position="292"/>
        <end position="371"/>
    </location>
</feature>
<feature type="binding site" evidence="12 15">
    <location>
        <position position="325"/>
    </location>
    <ligand>
        <name>Zn(2+)</name>
        <dbReference type="ChEBI" id="CHEBI:29105"/>
        <note>catalytic</note>
    </ligand>
</feature>
<feature type="domain" description="EGF-like" evidence="17">
    <location>
        <begin position="1867"/>
        <end position="1907"/>
    </location>
</feature>
<dbReference type="InterPro" id="IPR051022">
    <property type="entry name" value="Notch_Cell-Fate_Det"/>
</dbReference>
<feature type="disulfide bond" evidence="13">
    <location>
        <begin position="483"/>
        <end position="522"/>
    </location>
</feature>
<dbReference type="SMART" id="SM00608">
    <property type="entry name" value="ACR"/>
    <property type="match status" value="1"/>
</dbReference>
<dbReference type="InterPro" id="IPR024079">
    <property type="entry name" value="MetalloPept_cat_dom_sf"/>
</dbReference>
<evidence type="ECO:0000313" key="19">
    <source>
        <dbReference type="EMBL" id="CAH3146798.1"/>
    </source>
</evidence>
<feature type="binding site" evidence="12">
    <location>
        <position position="371"/>
    </location>
    <ligand>
        <name>Ca(2+)</name>
        <dbReference type="ChEBI" id="CHEBI:29108"/>
        <label>1</label>
    </ligand>
</feature>
<keyword evidence="3" id="KW-0272">Extracellular matrix</keyword>
<keyword evidence="8" id="KW-0865">Zymogen</keyword>
<evidence type="ECO:0000259" key="17">
    <source>
        <dbReference type="PROSITE" id="PS50026"/>
    </source>
</evidence>
<dbReference type="PROSITE" id="PS50215">
    <property type="entry name" value="ADAM_MEPRO"/>
    <property type="match status" value="1"/>
</dbReference>
<feature type="disulfide bond" evidence="14">
    <location>
        <begin position="2220"/>
        <end position="2229"/>
    </location>
</feature>
<dbReference type="GO" id="GO:0045197">
    <property type="term" value="P:establishment or maintenance of epithelial cell apical/basal polarity"/>
    <property type="evidence" value="ECO:0007669"/>
    <property type="project" value="TreeGrafter"/>
</dbReference>
<dbReference type="GO" id="GO:0007157">
    <property type="term" value="P:heterophilic cell-cell adhesion via plasma membrane cell adhesion molecules"/>
    <property type="evidence" value="ECO:0007669"/>
    <property type="project" value="TreeGrafter"/>
</dbReference>
<comment type="caution">
    <text evidence="14">Lacks conserved residue(s) required for the propagation of feature annotation.</text>
</comment>
<protein>
    <submittedName>
        <fullName evidence="19">Uncharacterized protein</fullName>
    </submittedName>
</protein>
<feature type="disulfide bond" evidence="14">
    <location>
        <begin position="1125"/>
        <end position="1134"/>
    </location>
</feature>
<dbReference type="InterPro" id="IPR013273">
    <property type="entry name" value="ADAMTS/ADAMTS-like"/>
</dbReference>